<evidence type="ECO:0000313" key="3">
    <source>
        <dbReference type="Proteomes" id="UP000244240"/>
    </source>
</evidence>
<sequence>MALSFLVQFSCWMRKPLPTGIASSVPKGNIRIGKRGVDVTELRFETVDVGNLRVHVCSTDKFKTHMMVAMVQQELSPETVTLHALLPSVLQRGTRSYPSTVQLKRKLDELYGANMFGDVFKRGERHILQMGLELPDAAYLSEADALLDDGAAFLGELLHQPVTEGEAFRESYVKAEKKNLRQKIESLMDDKIRFAAHRCVEEMCEGEPYALFNHGRLQDLDAIDPQNLYTYYQELLSSRPIDLYFVGNLDTDRAVRLVENHFPSGNGARREISPAAVREGAGEVREVVDRLDVNQGKLNMGCRTGVTLADDDYPALQMYNGILGGFPHSKLFINVREKASLAYYAASRLESHKGILTVQSGIEIDNYQKAVDIIREQFDLMERGEFTDAEVNQTRAMLTNQLKERQDRAHDLVDSHYHGMLSGRKRPLDQMIDEVQRVTADQVKAVAGKVRLDTIYFLRDKGGVGNEKA</sequence>
<dbReference type="GO" id="GO:0046872">
    <property type="term" value="F:metal ion binding"/>
    <property type="evidence" value="ECO:0007669"/>
    <property type="project" value="InterPro"/>
</dbReference>
<protein>
    <submittedName>
        <fullName evidence="2">Putative Zn-dependent peptidase</fullName>
    </submittedName>
</protein>
<reference evidence="2 3" key="1">
    <citation type="submission" date="2018-04" db="EMBL/GenBank/DDBJ databases">
        <title>Genomic Encyclopedia of Archaeal and Bacterial Type Strains, Phase II (KMG-II): from individual species to whole genera.</title>
        <authorList>
            <person name="Goeker M."/>
        </authorList>
    </citation>
    <scope>NUCLEOTIDE SEQUENCE [LARGE SCALE GENOMIC DNA]</scope>
    <source>
        <strain evidence="2 3">DSM 45787</strain>
    </source>
</reference>
<dbReference type="Pfam" id="PF05193">
    <property type="entry name" value="Peptidase_M16_C"/>
    <property type="match status" value="1"/>
</dbReference>
<keyword evidence="3" id="KW-1185">Reference proteome</keyword>
<evidence type="ECO:0000259" key="1">
    <source>
        <dbReference type="Pfam" id="PF05193"/>
    </source>
</evidence>
<organism evidence="2 3">
    <name type="scientific">Melghirimyces profundicolus</name>
    <dbReference type="NCBI Taxonomy" id="1242148"/>
    <lineage>
        <taxon>Bacteria</taxon>
        <taxon>Bacillati</taxon>
        <taxon>Bacillota</taxon>
        <taxon>Bacilli</taxon>
        <taxon>Bacillales</taxon>
        <taxon>Thermoactinomycetaceae</taxon>
        <taxon>Melghirimyces</taxon>
    </lineage>
</organism>
<dbReference type="AlphaFoldDB" id="A0A2T6BRF0"/>
<dbReference type="Gene3D" id="3.30.830.10">
    <property type="entry name" value="Metalloenzyme, LuxS/M16 peptidase-like"/>
    <property type="match status" value="2"/>
</dbReference>
<name>A0A2T6BRF0_9BACL</name>
<evidence type="ECO:0000313" key="2">
    <source>
        <dbReference type="EMBL" id="PTX58648.1"/>
    </source>
</evidence>
<comment type="caution">
    <text evidence="2">The sequence shown here is derived from an EMBL/GenBank/DDBJ whole genome shotgun (WGS) entry which is preliminary data.</text>
</comment>
<feature type="domain" description="Peptidase M16 C-terminal" evidence="1">
    <location>
        <begin position="223"/>
        <end position="398"/>
    </location>
</feature>
<gene>
    <name evidence="2" type="ORF">C8P63_11546</name>
</gene>
<dbReference type="NCBIfam" id="NF047422">
    <property type="entry name" value="YfmF_fam"/>
    <property type="match status" value="1"/>
</dbReference>
<dbReference type="InterPro" id="IPR011249">
    <property type="entry name" value="Metalloenz_LuxS/M16"/>
</dbReference>
<proteinExistence type="predicted"/>
<dbReference type="PANTHER" id="PTHR11851">
    <property type="entry name" value="METALLOPROTEASE"/>
    <property type="match status" value="1"/>
</dbReference>
<dbReference type="InterPro" id="IPR050361">
    <property type="entry name" value="MPP/UQCRC_Complex"/>
</dbReference>
<dbReference type="Proteomes" id="UP000244240">
    <property type="component" value="Unassembled WGS sequence"/>
</dbReference>
<dbReference type="PANTHER" id="PTHR11851:SF186">
    <property type="entry name" value="INACTIVE METALLOPROTEASE YMFF-RELATED"/>
    <property type="match status" value="1"/>
</dbReference>
<dbReference type="SUPFAM" id="SSF63411">
    <property type="entry name" value="LuxS/MPP-like metallohydrolase"/>
    <property type="match status" value="2"/>
</dbReference>
<dbReference type="EMBL" id="QBKR01000015">
    <property type="protein sequence ID" value="PTX58648.1"/>
    <property type="molecule type" value="Genomic_DNA"/>
</dbReference>
<accession>A0A2T6BRF0</accession>
<dbReference type="InterPro" id="IPR007863">
    <property type="entry name" value="Peptidase_M16_C"/>
</dbReference>